<comment type="caution">
    <text evidence="2">The sequence shown here is derived from an EMBL/GenBank/DDBJ whole genome shotgun (WGS) entry which is preliminary data.</text>
</comment>
<evidence type="ECO:0000313" key="3">
    <source>
        <dbReference type="Proteomes" id="UP000636755"/>
    </source>
</evidence>
<dbReference type="PROSITE" id="PS51257">
    <property type="entry name" value="PROKAR_LIPOPROTEIN"/>
    <property type="match status" value="1"/>
</dbReference>
<feature type="coiled-coil region" evidence="1">
    <location>
        <begin position="40"/>
        <end position="67"/>
    </location>
</feature>
<keyword evidence="3" id="KW-1185">Reference proteome</keyword>
<evidence type="ECO:0000313" key="2">
    <source>
        <dbReference type="EMBL" id="MBC5727771.1"/>
    </source>
</evidence>
<keyword evidence="1" id="KW-0175">Coiled coil</keyword>
<reference evidence="2 3" key="1">
    <citation type="submission" date="2020-08" db="EMBL/GenBank/DDBJ databases">
        <title>Genome public.</title>
        <authorList>
            <person name="Liu C."/>
            <person name="Sun Q."/>
        </authorList>
    </citation>
    <scope>NUCLEOTIDE SEQUENCE [LARGE SCALE GENOMIC DNA]</scope>
    <source>
        <strain evidence="2 3">NSJ-71</strain>
    </source>
</reference>
<sequence>MKKKFIIATVVISAITVIVTGCGLKDDTNKTESTTAPVTVKTTTMNTENLQQRIEELESEKLKYDRLFNIEVKDVIDKYCQLYLSYSGSQSNNISQLKDYLSDDYYNQLQTTIGHSTYDDNYEQATGLVQLYVSDYEDNGSFNVMAICSQTIIYNDEVSNSNVTYNFNMGYYDNICKIRSVEKIF</sequence>
<evidence type="ECO:0008006" key="4">
    <source>
        <dbReference type="Google" id="ProtNLM"/>
    </source>
</evidence>
<evidence type="ECO:0000256" key="1">
    <source>
        <dbReference type="SAM" id="Coils"/>
    </source>
</evidence>
<dbReference type="Proteomes" id="UP000636755">
    <property type="component" value="Unassembled WGS sequence"/>
</dbReference>
<name>A0ABR7HJV9_9FIRM</name>
<accession>A0ABR7HJV9</accession>
<protein>
    <recommendedName>
        <fullName evidence="4">DUF5104 domain-containing protein</fullName>
    </recommendedName>
</protein>
<dbReference type="EMBL" id="JACOPS010000002">
    <property type="protein sequence ID" value="MBC5727771.1"/>
    <property type="molecule type" value="Genomic_DNA"/>
</dbReference>
<organism evidence="2 3">
    <name type="scientific">Ruminococcus intestinalis</name>
    <dbReference type="NCBI Taxonomy" id="2763066"/>
    <lineage>
        <taxon>Bacteria</taxon>
        <taxon>Bacillati</taxon>
        <taxon>Bacillota</taxon>
        <taxon>Clostridia</taxon>
        <taxon>Eubacteriales</taxon>
        <taxon>Oscillospiraceae</taxon>
        <taxon>Ruminococcus</taxon>
    </lineage>
</organism>
<dbReference type="RefSeq" id="WP_186935041.1">
    <property type="nucleotide sequence ID" value="NZ_JACOPS010000002.1"/>
</dbReference>
<proteinExistence type="predicted"/>
<gene>
    <name evidence="2" type="ORF">H8R91_04375</name>
</gene>